<dbReference type="InterPro" id="IPR007945">
    <property type="entry name" value="Secretogranin_V"/>
</dbReference>
<dbReference type="GeneID" id="107220697"/>
<comment type="subcellular location">
    <subcellularLocation>
        <location evidence="1">Secreted</location>
    </subcellularLocation>
</comment>
<dbReference type="Proteomes" id="UP000829291">
    <property type="component" value="Chromosome 3"/>
</dbReference>
<comment type="similarity">
    <text evidence="2">Belongs to the 7B2 family.</text>
</comment>
<dbReference type="GO" id="GO:0046883">
    <property type="term" value="P:regulation of hormone secretion"/>
    <property type="evidence" value="ECO:0007669"/>
    <property type="project" value="TreeGrafter"/>
</dbReference>
<evidence type="ECO:0000256" key="2">
    <source>
        <dbReference type="ARBA" id="ARBA00006348"/>
    </source>
</evidence>
<dbReference type="PANTHER" id="PTHR12738:SF0">
    <property type="entry name" value="NEUROENDOCRINE PROTEIN 7B2"/>
    <property type="match status" value="1"/>
</dbReference>
<evidence type="ECO:0000256" key="8">
    <source>
        <dbReference type="ARBA" id="ARBA00023186"/>
    </source>
</evidence>
<organism evidence="10">
    <name type="scientific">Neodiprion lecontei</name>
    <name type="common">Redheaded pine sawfly</name>
    <dbReference type="NCBI Taxonomy" id="441921"/>
    <lineage>
        <taxon>Eukaryota</taxon>
        <taxon>Metazoa</taxon>
        <taxon>Ecdysozoa</taxon>
        <taxon>Arthropoda</taxon>
        <taxon>Hexapoda</taxon>
        <taxon>Insecta</taxon>
        <taxon>Pterygota</taxon>
        <taxon>Neoptera</taxon>
        <taxon>Endopterygota</taxon>
        <taxon>Hymenoptera</taxon>
        <taxon>Tenthredinoidea</taxon>
        <taxon>Diprionidae</taxon>
        <taxon>Diprioninae</taxon>
        <taxon>Neodiprion</taxon>
    </lineage>
</organism>
<evidence type="ECO:0000256" key="7">
    <source>
        <dbReference type="ARBA" id="ARBA00023157"/>
    </source>
</evidence>
<keyword evidence="7" id="KW-1015">Disulfide bond</keyword>
<dbReference type="RefSeq" id="XP_015514865.2">
    <property type="nucleotide sequence ID" value="XM_015659379.2"/>
</dbReference>
<evidence type="ECO:0000256" key="6">
    <source>
        <dbReference type="ARBA" id="ARBA00022729"/>
    </source>
</evidence>
<protein>
    <recommendedName>
        <fullName evidence="3">Neuroendocrine protein 7B2</fullName>
    </recommendedName>
</protein>
<evidence type="ECO:0000256" key="3">
    <source>
        <dbReference type="ARBA" id="ARBA00019589"/>
    </source>
</evidence>
<keyword evidence="4" id="KW-0813">Transport</keyword>
<accession>A0A6J0BJK6</accession>
<keyword evidence="9" id="KW-1185">Reference proteome</keyword>
<dbReference type="OrthoDB" id="9922675at2759"/>
<evidence type="ECO:0000256" key="4">
    <source>
        <dbReference type="ARBA" id="ARBA00022448"/>
    </source>
</evidence>
<dbReference type="GO" id="GO:0030234">
    <property type="term" value="F:enzyme regulator activity"/>
    <property type="evidence" value="ECO:0007669"/>
    <property type="project" value="TreeGrafter"/>
</dbReference>
<dbReference type="FunCoup" id="A0A6J0BJK6">
    <property type="interactions" value="82"/>
</dbReference>
<name>A0A6J0BJK6_NEOLC</name>
<dbReference type="GO" id="GO:0007218">
    <property type="term" value="P:neuropeptide signaling pathway"/>
    <property type="evidence" value="ECO:0007669"/>
    <property type="project" value="InterPro"/>
</dbReference>
<sequence>MLVIGIRNPFMCKLPQPVHFADPTGRPAKWSPWPLLRGTLYVKTTLDVWQTAAKLEAQLIISAAEDESQPASLSRGVAFKRATDVDRCFVSTQINTSVLEAWRHRTHQTLIQNRTLSDELDVSVRANWTSKEPSSRTFSGLYPVSIRQLGMTSNMHHVILLLSAVVLSSASMQYMPPLKQEHLFTDILLRELVDRMGNEFVDVPENYMDFPYDSRLQNEYEKVKEIPADISLDYEGIDTPNPNPSIRDQEYLQHSSLWSHQRLNNNNGNDRHRIQAAGLKGIKDEKTETNLPAYCTPPNPCPIGYTSVDHCITNFENTAAFSRDYQSAQDCMCDKEHMVDCTSGSENNDGLSNMHISNSDFDQIVEQFQHENPFFQGEKLPIAAKKGINVGY</sequence>
<dbReference type="KEGG" id="nlo:107220697"/>
<dbReference type="GO" id="GO:0030141">
    <property type="term" value="C:secretory granule"/>
    <property type="evidence" value="ECO:0007669"/>
    <property type="project" value="InterPro"/>
</dbReference>
<keyword evidence="8" id="KW-0143">Chaperone</keyword>
<dbReference type="Pfam" id="PF05281">
    <property type="entry name" value="Secretogranin_V"/>
    <property type="match status" value="1"/>
</dbReference>
<dbReference type="InParanoid" id="A0A6J0BJK6"/>
<dbReference type="GO" id="GO:0005576">
    <property type="term" value="C:extracellular region"/>
    <property type="evidence" value="ECO:0007669"/>
    <property type="project" value="UniProtKB-SubCell"/>
</dbReference>
<evidence type="ECO:0000313" key="10">
    <source>
        <dbReference type="RefSeq" id="XP_015514865.2"/>
    </source>
</evidence>
<reference evidence="10" key="1">
    <citation type="submission" date="2025-08" db="UniProtKB">
        <authorList>
            <consortium name="RefSeq"/>
        </authorList>
    </citation>
    <scope>IDENTIFICATION</scope>
    <source>
        <tissue evidence="10">Thorax and Abdomen</tissue>
    </source>
</reference>
<keyword evidence="5" id="KW-0964">Secreted</keyword>
<keyword evidence="6" id="KW-0732">Signal</keyword>
<dbReference type="PANTHER" id="PTHR12738">
    <property type="entry name" value="NEUROENDOCRINE PROTEIN 7B2"/>
    <property type="match status" value="1"/>
</dbReference>
<proteinExistence type="inferred from homology"/>
<dbReference type="AlphaFoldDB" id="A0A6J0BJK6"/>
<evidence type="ECO:0000256" key="5">
    <source>
        <dbReference type="ARBA" id="ARBA00022525"/>
    </source>
</evidence>
<gene>
    <name evidence="10" type="primary">LOC107220697</name>
</gene>
<evidence type="ECO:0000256" key="1">
    <source>
        <dbReference type="ARBA" id="ARBA00004613"/>
    </source>
</evidence>
<evidence type="ECO:0000313" key="9">
    <source>
        <dbReference type="Proteomes" id="UP000829291"/>
    </source>
</evidence>